<feature type="domain" description="ComEC/Rec2-related protein" evidence="7">
    <location>
        <begin position="116"/>
        <end position="256"/>
    </location>
</feature>
<feature type="transmembrane region" description="Helical" evidence="6">
    <location>
        <begin position="213"/>
        <end position="233"/>
    </location>
</feature>
<evidence type="ECO:0000259" key="7">
    <source>
        <dbReference type="Pfam" id="PF03772"/>
    </source>
</evidence>
<evidence type="ECO:0000256" key="2">
    <source>
        <dbReference type="ARBA" id="ARBA00022475"/>
    </source>
</evidence>
<evidence type="ECO:0000256" key="4">
    <source>
        <dbReference type="ARBA" id="ARBA00022989"/>
    </source>
</evidence>
<gene>
    <name evidence="9" type="ORF">S03H2_51222</name>
</gene>
<feature type="domain" description="DUF4131" evidence="8">
    <location>
        <begin position="9"/>
        <end position="76"/>
    </location>
</feature>
<keyword evidence="5 6" id="KW-0472">Membrane</keyword>
<keyword evidence="3 6" id="KW-0812">Transmembrane</keyword>
<keyword evidence="4 6" id="KW-1133">Transmembrane helix</keyword>
<evidence type="ECO:0000256" key="1">
    <source>
        <dbReference type="ARBA" id="ARBA00004651"/>
    </source>
</evidence>
<dbReference type="PANTHER" id="PTHR30619:SF1">
    <property type="entry name" value="RECOMBINATION PROTEIN 2"/>
    <property type="match status" value="1"/>
</dbReference>
<feature type="transmembrane region" description="Helical" evidence="6">
    <location>
        <begin position="138"/>
        <end position="163"/>
    </location>
</feature>
<dbReference type="InterPro" id="IPR004477">
    <property type="entry name" value="ComEC_N"/>
</dbReference>
<proteinExistence type="predicted"/>
<accession>X1IQS5</accession>
<feature type="non-terminal residue" evidence="9">
    <location>
        <position position="261"/>
    </location>
</feature>
<dbReference type="Pfam" id="PF03772">
    <property type="entry name" value="Competence"/>
    <property type="match status" value="1"/>
</dbReference>
<keyword evidence="2" id="KW-1003">Cell membrane</keyword>
<comment type="subcellular location">
    <subcellularLocation>
        <location evidence="1">Cell membrane</location>
        <topology evidence="1">Multi-pass membrane protein</topology>
    </subcellularLocation>
</comment>
<evidence type="ECO:0000256" key="3">
    <source>
        <dbReference type="ARBA" id="ARBA00022692"/>
    </source>
</evidence>
<feature type="transmembrane region" description="Helical" evidence="6">
    <location>
        <begin position="239"/>
        <end position="258"/>
    </location>
</feature>
<protein>
    <recommendedName>
        <fullName evidence="10">ComEC/Rec2-related protein domain-containing protein</fullName>
    </recommendedName>
</protein>
<dbReference type="InterPro" id="IPR025405">
    <property type="entry name" value="DUF4131"/>
</dbReference>
<dbReference type="NCBIfam" id="TIGR00360">
    <property type="entry name" value="ComEC_N-term"/>
    <property type="match status" value="1"/>
</dbReference>
<feature type="transmembrane region" description="Helical" evidence="6">
    <location>
        <begin position="169"/>
        <end position="192"/>
    </location>
</feature>
<sequence length="261" mass="28958">PLSSAYQPRKVKLDKGWQEVSGTALLFVPRYPTYNYGDRLMVTGELKTPPQLDDFDYKDYLFHQGIYSTMLYPEIEILETGKGSKPLEWVYSVRNRLSQTLAQVLPEPQASLAQGIILGNRGNIPSPLKDDFSHTGTAHLLAISGLHLAIVAGILLSIGIWLFGRRHYIYIWLPLVTIWLYVLITGMHAPVIRGAIMASLFLTAELLGRQRSAITALAFAAAVMVGISPQILWTASFQMSFLAMAGLIFIFPPLQAIGRKA</sequence>
<dbReference type="EMBL" id="BARU01032483">
    <property type="protein sequence ID" value="GAH71595.1"/>
    <property type="molecule type" value="Genomic_DNA"/>
</dbReference>
<dbReference type="AlphaFoldDB" id="X1IQS5"/>
<dbReference type="PANTHER" id="PTHR30619">
    <property type="entry name" value="DNA INTERNALIZATION/COMPETENCE PROTEIN COMEC/REC2"/>
    <property type="match status" value="1"/>
</dbReference>
<dbReference type="Pfam" id="PF13567">
    <property type="entry name" value="DUF4131"/>
    <property type="match status" value="1"/>
</dbReference>
<evidence type="ECO:0000256" key="6">
    <source>
        <dbReference type="SAM" id="Phobius"/>
    </source>
</evidence>
<evidence type="ECO:0000259" key="8">
    <source>
        <dbReference type="Pfam" id="PF13567"/>
    </source>
</evidence>
<feature type="non-terminal residue" evidence="9">
    <location>
        <position position="1"/>
    </location>
</feature>
<dbReference type="InterPro" id="IPR052159">
    <property type="entry name" value="Competence_DNA_uptake"/>
</dbReference>
<evidence type="ECO:0008006" key="10">
    <source>
        <dbReference type="Google" id="ProtNLM"/>
    </source>
</evidence>
<evidence type="ECO:0000256" key="5">
    <source>
        <dbReference type="ARBA" id="ARBA00023136"/>
    </source>
</evidence>
<comment type="caution">
    <text evidence="9">The sequence shown here is derived from an EMBL/GenBank/DDBJ whole genome shotgun (WGS) entry which is preliminary data.</text>
</comment>
<organism evidence="9">
    <name type="scientific">marine sediment metagenome</name>
    <dbReference type="NCBI Taxonomy" id="412755"/>
    <lineage>
        <taxon>unclassified sequences</taxon>
        <taxon>metagenomes</taxon>
        <taxon>ecological metagenomes</taxon>
    </lineage>
</organism>
<evidence type="ECO:0000313" key="9">
    <source>
        <dbReference type="EMBL" id="GAH71595.1"/>
    </source>
</evidence>
<reference evidence="9" key="1">
    <citation type="journal article" date="2014" name="Front. Microbiol.">
        <title>High frequency of phylogenetically diverse reductive dehalogenase-homologous genes in deep subseafloor sedimentary metagenomes.</title>
        <authorList>
            <person name="Kawai M."/>
            <person name="Futagami T."/>
            <person name="Toyoda A."/>
            <person name="Takaki Y."/>
            <person name="Nishi S."/>
            <person name="Hori S."/>
            <person name="Arai W."/>
            <person name="Tsubouchi T."/>
            <person name="Morono Y."/>
            <person name="Uchiyama I."/>
            <person name="Ito T."/>
            <person name="Fujiyama A."/>
            <person name="Inagaki F."/>
            <person name="Takami H."/>
        </authorList>
    </citation>
    <scope>NUCLEOTIDE SEQUENCE</scope>
    <source>
        <strain evidence="9">Expedition CK06-06</strain>
    </source>
</reference>
<name>X1IQS5_9ZZZZ</name>
<dbReference type="GO" id="GO:0005886">
    <property type="term" value="C:plasma membrane"/>
    <property type="evidence" value="ECO:0007669"/>
    <property type="project" value="UniProtKB-SubCell"/>
</dbReference>